<evidence type="ECO:0000256" key="11">
    <source>
        <dbReference type="ARBA" id="ARBA00022840"/>
    </source>
</evidence>
<feature type="region of interest" description="Disordered" evidence="23">
    <location>
        <begin position="602"/>
        <end position="661"/>
    </location>
</feature>
<feature type="compositionally biased region" description="Acidic residues" evidence="23">
    <location>
        <begin position="382"/>
        <end position="392"/>
    </location>
</feature>
<dbReference type="InterPro" id="IPR002464">
    <property type="entry name" value="DNA/RNA_helicase_DEAH_CS"/>
</dbReference>
<evidence type="ECO:0000256" key="13">
    <source>
        <dbReference type="ARBA" id="ARBA00023204"/>
    </source>
</evidence>
<dbReference type="InterPro" id="IPR002121">
    <property type="entry name" value="HRDC_dom"/>
</dbReference>
<dbReference type="SUPFAM" id="SSF47819">
    <property type="entry name" value="HRDC-like"/>
    <property type="match status" value="1"/>
</dbReference>
<feature type="compositionally biased region" description="Basic and acidic residues" evidence="23">
    <location>
        <begin position="406"/>
        <end position="415"/>
    </location>
</feature>
<evidence type="ECO:0000256" key="18">
    <source>
        <dbReference type="ARBA" id="ARBA00044542"/>
    </source>
</evidence>
<dbReference type="Gene3D" id="1.10.150.80">
    <property type="entry name" value="HRDC domain"/>
    <property type="match status" value="1"/>
</dbReference>
<feature type="compositionally biased region" description="Low complexity" evidence="23">
    <location>
        <begin position="163"/>
        <end position="172"/>
    </location>
</feature>
<comment type="cofactor">
    <cofactor evidence="1">
        <name>Zn(2+)</name>
        <dbReference type="ChEBI" id="CHEBI:29105"/>
    </cofactor>
</comment>
<dbReference type="GO" id="GO:0003677">
    <property type="term" value="F:DNA binding"/>
    <property type="evidence" value="ECO:0007669"/>
    <property type="project" value="UniProtKB-KW"/>
</dbReference>
<keyword evidence="6" id="KW-0547">Nucleotide-binding</keyword>
<dbReference type="PROSITE" id="PS00690">
    <property type="entry name" value="DEAH_ATP_HELICASE"/>
    <property type="match status" value="1"/>
</dbReference>
<evidence type="ECO:0000256" key="19">
    <source>
        <dbReference type="ARBA" id="ARBA00049360"/>
    </source>
</evidence>
<dbReference type="GO" id="GO:0005524">
    <property type="term" value="F:ATP binding"/>
    <property type="evidence" value="ECO:0007669"/>
    <property type="project" value="UniProtKB-KW"/>
</dbReference>
<dbReference type="SMART" id="SM00956">
    <property type="entry name" value="RQC"/>
    <property type="match status" value="1"/>
</dbReference>
<protein>
    <recommendedName>
        <fullName evidence="20">RecQ-like DNA helicase BLM</fullName>
        <ecNumber evidence="17">5.6.2.4</ecNumber>
    </recommendedName>
    <alternativeName>
        <fullName evidence="21">Bloom syndrome protein homolog</fullName>
    </alternativeName>
    <alternativeName>
        <fullName evidence="18">DNA 3'-5' helicase BLM</fullName>
    </alternativeName>
    <alternativeName>
        <fullName evidence="22">RecQ helicase homolog</fullName>
    </alternativeName>
</protein>
<feature type="region of interest" description="Disordered" evidence="23">
    <location>
        <begin position="1336"/>
        <end position="1414"/>
    </location>
</feature>
<evidence type="ECO:0000256" key="21">
    <source>
        <dbReference type="ARBA" id="ARBA00076065"/>
    </source>
</evidence>
<dbReference type="InterPro" id="IPR014001">
    <property type="entry name" value="Helicase_ATP-bd"/>
</dbReference>
<evidence type="ECO:0000256" key="14">
    <source>
        <dbReference type="ARBA" id="ARBA00023235"/>
    </source>
</evidence>
<keyword evidence="11" id="KW-0067">ATP-binding</keyword>
<dbReference type="GO" id="GO:0005737">
    <property type="term" value="C:cytoplasm"/>
    <property type="evidence" value="ECO:0007669"/>
    <property type="project" value="TreeGrafter"/>
</dbReference>
<dbReference type="PANTHER" id="PTHR13710">
    <property type="entry name" value="DNA HELICASE RECQ FAMILY MEMBER"/>
    <property type="match status" value="1"/>
</dbReference>
<dbReference type="EC" id="5.6.2.4" evidence="17"/>
<gene>
    <name evidence="27" type="primary">BLM</name>
    <name evidence="27" type="synonym">RECQ2</name>
</gene>
<feature type="domain" description="HRDC" evidence="24">
    <location>
        <begin position="1248"/>
        <end position="1328"/>
    </location>
</feature>
<dbReference type="PROSITE" id="PS50967">
    <property type="entry name" value="HRDC"/>
    <property type="match status" value="1"/>
</dbReference>
<evidence type="ECO:0000259" key="25">
    <source>
        <dbReference type="PROSITE" id="PS51192"/>
    </source>
</evidence>
<keyword evidence="12" id="KW-0238">DNA-binding</keyword>
<dbReference type="InterPro" id="IPR044876">
    <property type="entry name" value="HRDC_dom_sf"/>
</dbReference>
<feature type="compositionally biased region" description="Acidic residues" evidence="23">
    <location>
        <begin position="1336"/>
        <end position="1347"/>
    </location>
</feature>
<dbReference type="InterPro" id="IPR001650">
    <property type="entry name" value="Helicase_C-like"/>
</dbReference>
<dbReference type="CDD" id="cd18794">
    <property type="entry name" value="SF2_C_RecQ"/>
    <property type="match status" value="1"/>
</dbReference>
<dbReference type="SMART" id="SM00490">
    <property type="entry name" value="HELICc"/>
    <property type="match status" value="1"/>
</dbReference>
<evidence type="ECO:0000256" key="17">
    <source>
        <dbReference type="ARBA" id="ARBA00034808"/>
    </source>
</evidence>
<dbReference type="SMART" id="SM00341">
    <property type="entry name" value="HRDC"/>
    <property type="match status" value="1"/>
</dbReference>
<feature type="compositionally biased region" description="Basic residues" evidence="23">
    <location>
        <begin position="1362"/>
        <end position="1380"/>
    </location>
</feature>
<evidence type="ECO:0000256" key="20">
    <source>
        <dbReference type="ARBA" id="ARBA00073450"/>
    </source>
</evidence>
<evidence type="ECO:0000259" key="24">
    <source>
        <dbReference type="PROSITE" id="PS50967"/>
    </source>
</evidence>
<dbReference type="EMBL" id="MF432979">
    <property type="protein sequence ID" value="ATL75330.1"/>
    <property type="molecule type" value="Genomic_DNA"/>
</dbReference>
<keyword evidence="13" id="KW-0234">DNA repair</keyword>
<dbReference type="InterPro" id="IPR018982">
    <property type="entry name" value="RQC_domain"/>
</dbReference>
<feature type="compositionally biased region" description="Basic residues" evidence="23">
    <location>
        <begin position="1390"/>
        <end position="1400"/>
    </location>
</feature>
<dbReference type="Pfam" id="PF16124">
    <property type="entry name" value="RecQ_Zn_bind"/>
    <property type="match status" value="1"/>
</dbReference>
<feature type="compositionally biased region" description="Basic and acidic residues" evidence="23">
    <location>
        <begin position="109"/>
        <end position="125"/>
    </location>
</feature>
<keyword evidence="15" id="KW-0539">Nucleus</keyword>
<evidence type="ECO:0000256" key="10">
    <source>
        <dbReference type="ARBA" id="ARBA00022833"/>
    </source>
</evidence>
<keyword evidence="10" id="KW-0862">Zinc</keyword>
<evidence type="ECO:0000256" key="15">
    <source>
        <dbReference type="ARBA" id="ARBA00023242"/>
    </source>
</evidence>
<comment type="catalytic activity">
    <reaction evidence="19">
        <text>ATP + H2O = ADP + phosphate + H(+)</text>
        <dbReference type="Rhea" id="RHEA:13065"/>
        <dbReference type="ChEBI" id="CHEBI:15377"/>
        <dbReference type="ChEBI" id="CHEBI:15378"/>
        <dbReference type="ChEBI" id="CHEBI:30616"/>
        <dbReference type="ChEBI" id="CHEBI:43474"/>
        <dbReference type="ChEBI" id="CHEBI:456216"/>
    </reaction>
</comment>
<dbReference type="GO" id="GO:0043138">
    <property type="term" value="F:3'-5' DNA helicase activity"/>
    <property type="evidence" value="ECO:0007669"/>
    <property type="project" value="UniProtKB-EC"/>
</dbReference>
<evidence type="ECO:0000256" key="1">
    <source>
        <dbReference type="ARBA" id="ARBA00001947"/>
    </source>
</evidence>
<dbReference type="GO" id="GO:0006260">
    <property type="term" value="P:DNA replication"/>
    <property type="evidence" value="ECO:0007669"/>
    <property type="project" value="UniProtKB-KW"/>
</dbReference>
<evidence type="ECO:0000256" key="8">
    <source>
        <dbReference type="ARBA" id="ARBA00022801"/>
    </source>
</evidence>
<comment type="similarity">
    <text evidence="3">Belongs to the helicase family. RecQ subfamily.</text>
</comment>
<evidence type="ECO:0000259" key="26">
    <source>
        <dbReference type="PROSITE" id="PS51194"/>
    </source>
</evidence>
<dbReference type="GO" id="GO:0005634">
    <property type="term" value="C:nucleus"/>
    <property type="evidence" value="ECO:0007669"/>
    <property type="project" value="UniProtKB-SubCell"/>
</dbReference>
<dbReference type="GO" id="GO:0009378">
    <property type="term" value="F:four-way junction helicase activity"/>
    <property type="evidence" value="ECO:0007669"/>
    <property type="project" value="TreeGrafter"/>
</dbReference>
<dbReference type="GO" id="GO:0000724">
    <property type="term" value="P:double-strand break repair via homologous recombination"/>
    <property type="evidence" value="ECO:0007669"/>
    <property type="project" value="TreeGrafter"/>
</dbReference>
<dbReference type="GO" id="GO:0005694">
    <property type="term" value="C:chromosome"/>
    <property type="evidence" value="ECO:0007669"/>
    <property type="project" value="TreeGrafter"/>
</dbReference>
<keyword evidence="4" id="KW-0235">DNA replication</keyword>
<dbReference type="Pfam" id="PF00270">
    <property type="entry name" value="DEAD"/>
    <property type="match status" value="1"/>
</dbReference>
<feature type="compositionally biased region" description="Polar residues" evidence="23">
    <location>
        <begin position="140"/>
        <end position="155"/>
    </location>
</feature>
<dbReference type="PROSITE" id="PS51194">
    <property type="entry name" value="HELICASE_CTER"/>
    <property type="match status" value="1"/>
</dbReference>
<keyword evidence="9" id="KW-0347">Helicase</keyword>
<evidence type="ECO:0000256" key="16">
    <source>
        <dbReference type="ARBA" id="ARBA00034617"/>
    </source>
</evidence>
<evidence type="ECO:0000256" key="22">
    <source>
        <dbReference type="ARBA" id="ARBA00076271"/>
    </source>
</evidence>
<dbReference type="NCBIfam" id="TIGR00614">
    <property type="entry name" value="recQ_fam"/>
    <property type="match status" value="1"/>
</dbReference>
<dbReference type="PROSITE" id="PS51192">
    <property type="entry name" value="HELICASE_ATP_BIND_1"/>
    <property type="match status" value="1"/>
</dbReference>
<feature type="compositionally biased region" description="Low complexity" evidence="23">
    <location>
        <begin position="75"/>
        <end position="87"/>
    </location>
</feature>
<dbReference type="Pfam" id="PF00570">
    <property type="entry name" value="HRDC"/>
    <property type="match status" value="1"/>
</dbReference>
<dbReference type="InterPro" id="IPR004589">
    <property type="entry name" value="DNA_helicase_ATP-dep_RecQ"/>
</dbReference>
<dbReference type="GO" id="GO:0016787">
    <property type="term" value="F:hydrolase activity"/>
    <property type="evidence" value="ECO:0007669"/>
    <property type="project" value="UniProtKB-KW"/>
</dbReference>
<dbReference type="GO" id="GO:0007131">
    <property type="term" value="P:reciprocal meiotic recombination"/>
    <property type="evidence" value="ECO:0007669"/>
    <property type="project" value="UniProtKB-ARBA"/>
</dbReference>
<keyword evidence="7" id="KW-0227">DNA damage</keyword>
<feature type="compositionally biased region" description="Basic and acidic residues" evidence="23">
    <location>
        <begin position="557"/>
        <end position="580"/>
    </location>
</feature>
<evidence type="ECO:0000256" key="9">
    <source>
        <dbReference type="ARBA" id="ARBA00022806"/>
    </source>
</evidence>
<proteinExistence type="inferred from homology"/>
<feature type="compositionally biased region" description="Polar residues" evidence="23">
    <location>
        <begin position="274"/>
        <end position="288"/>
    </location>
</feature>
<comment type="subcellular location">
    <subcellularLocation>
        <location evidence="2">Nucleus</location>
    </subcellularLocation>
</comment>
<evidence type="ECO:0000256" key="4">
    <source>
        <dbReference type="ARBA" id="ARBA00022705"/>
    </source>
</evidence>
<dbReference type="SUPFAM" id="SSF52540">
    <property type="entry name" value="P-loop containing nucleoside triphosphate hydrolases"/>
    <property type="match status" value="1"/>
</dbReference>
<feature type="compositionally biased region" description="Basic and acidic residues" evidence="23">
    <location>
        <begin position="614"/>
        <end position="629"/>
    </location>
</feature>
<evidence type="ECO:0000313" key="27">
    <source>
        <dbReference type="EMBL" id="ATL75330.1"/>
    </source>
</evidence>
<feature type="domain" description="Helicase C-terminal" evidence="26">
    <location>
        <begin position="916"/>
        <end position="1064"/>
    </location>
</feature>
<dbReference type="InterPro" id="IPR011545">
    <property type="entry name" value="DEAD/DEAH_box_helicase_dom"/>
</dbReference>
<dbReference type="InterPro" id="IPR027417">
    <property type="entry name" value="P-loop_NTPase"/>
</dbReference>
<feature type="compositionally biased region" description="Basic and acidic residues" evidence="23">
    <location>
        <begin position="447"/>
        <end position="458"/>
    </location>
</feature>
<reference evidence="27" key="1">
    <citation type="journal article" date="2017" name="J. Hered.">
        <title>Retention of Core Meiotic Genes Across Diverse Hymenoptera.</title>
        <authorList>
            <person name="Tvedte E.S."/>
            <person name="Forbes A.A."/>
            <person name="Logsdon J.M.Jr."/>
        </authorList>
    </citation>
    <scope>NUCLEOTIDE SEQUENCE</scope>
    <source>
        <tissue evidence="27">Whole body</tissue>
    </source>
</reference>
<dbReference type="InterPro" id="IPR010997">
    <property type="entry name" value="HRDC-like_sf"/>
</dbReference>
<dbReference type="InterPro" id="IPR032284">
    <property type="entry name" value="RecQ_Zn-bd"/>
</dbReference>
<dbReference type="GO" id="GO:0046872">
    <property type="term" value="F:metal ion binding"/>
    <property type="evidence" value="ECO:0007669"/>
    <property type="project" value="UniProtKB-KW"/>
</dbReference>
<dbReference type="Pfam" id="PF09382">
    <property type="entry name" value="RQC"/>
    <property type="match status" value="1"/>
</dbReference>
<feature type="domain" description="Helicase ATP-binding" evidence="25">
    <location>
        <begin position="718"/>
        <end position="893"/>
    </location>
</feature>
<evidence type="ECO:0000256" key="2">
    <source>
        <dbReference type="ARBA" id="ARBA00004123"/>
    </source>
</evidence>
<feature type="region of interest" description="Disordered" evidence="23">
    <location>
        <begin position="56"/>
        <end position="288"/>
    </location>
</feature>
<dbReference type="Pfam" id="PF00271">
    <property type="entry name" value="Helicase_C"/>
    <property type="match status" value="1"/>
</dbReference>
<evidence type="ECO:0000256" key="6">
    <source>
        <dbReference type="ARBA" id="ARBA00022741"/>
    </source>
</evidence>
<keyword evidence="5" id="KW-0479">Metal-binding</keyword>
<evidence type="ECO:0000256" key="12">
    <source>
        <dbReference type="ARBA" id="ARBA00023125"/>
    </source>
</evidence>
<accession>A0A291S6U0</accession>
<dbReference type="SUPFAM" id="SSF46785">
    <property type="entry name" value="Winged helix' DNA-binding domain"/>
    <property type="match status" value="1"/>
</dbReference>
<dbReference type="Gene3D" id="1.10.10.10">
    <property type="entry name" value="Winged helix-like DNA-binding domain superfamily/Winged helix DNA-binding domain"/>
    <property type="match status" value="1"/>
</dbReference>
<dbReference type="PANTHER" id="PTHR13710:SF153">
    <property type="entry name" value="RECQ-LIKE DNA HELICASE BLM"/>
    <property type="match status" value="1"/>
</dbReference>
<sequence>MPSSRGKLASVGGDLQICGVMFSARIPGKIEDPPESDIANGSTKLEETAMACDSLMREDSFDYGPDEAVEKRDSIISIHSTDSSFTSPQKARKNNSGQSEPIYIDDSLEDRPLEGSSKIDSEKENCTPPMEPSKPKPNDVSISDETQTPQDSNKFTPKKPSLKLKSLSLKLNSAKKDVKTEYPIIRPQPRQVRPRFLEDSSDEEDIPTSKKSPPKKSPTDSPRQLTPKKSQPRPHESSPRSPRWKGPDPKVNLTPLGLDQKLTPWIASVKKNPAMTSTPTDASHLQDQKTSLQGLEIEILDKFYTAMEKIPTQVLEKFPQFDAKVFSELRILRQHVKAKSRRVSKQLESVDLNTKGKTPLNDSSQDIEASPMKPKAQKPVLEDDFPTEDELEPSPIKRPLALSRFENPKLSDTKTMRRNTAVVAQSSVDDYPSDDDMSSYFPSTSSENREACKLKDTRVNGFVVKAESKRASPLTPVSPRFEPESDGTLTPEGTSRRPGLDSPSPSPAPVKKSGFQVKRPVKAQMAPQTKQQLEALWEKRQPLKTPESPQTAPSPSKPERKFSTPAPREETPAKKPTIDIDEEIRAYEMMKHMSVDLADVSTSFQYPGDSPELPEGKSKPERLSSEQVERFPSVAFAYEDKNPPKSSQISTASSSRSDTSKKSAKDIFEMGDFMGQVHNDGVTGDFDGLAYSHSPEMLKIFRKTFGLFDFRPNQLQAINAAMLNHDCFILMPTGGGKSLCYQLPALLTRGITIVISPLKSLINDQVQKLVSLDVPAAHMLGGASEKHMNGVYRELALENPSLKLLYVTPEKIAASEKFMSILTRLYQLKLLSRFVIDEAHCVSQWGHDFRPDYKKLKVLRTKYPQVPVMALTATATPRVRTDILHQLGMTNPKWFLSSFNRPNLKYTIAEKKGKEGIPKIIALIKEKYKNECGIVYCLSKKECDDYADQMRMNGIKAMSYHAGLGDNKRSEVQGRWIAEEIKVVCATIAFGMGIDKPNVRFVIHAVIPKSIEGYYQESGRAGRDLESSDCILFYSYADVHRLRKMMQLDRPPADVYETHMENLYKMVAFCENKTDCRRSLQLNYFGEKFDRSKCGAVRGAICDNCRNTDTFTEIDVTEDVKAIITAVRDISKTRGNITAIQLGDVFKGADLKKIRDSGTNKLALYGRGKSWNKSDVERLIHKLVVDGLLEEEMVIKNDMTAAYLRLTKHSGEFMRSNDKIMFPMRQSTKAQLTVTVSASTKPGNTDMKNLQDECFAALMRDIKGYAGAIEVSATSVMNPIAVRAMSQQMPTTKEAMLQIPHVTESNFEKIGKALLHILKDFAEKKAVLEAIEAAQEEEVNDESDFEDGWSAATSSTTGSGGGRKRKSFGAKGNAAKRYKRNTSGSGRGRYSGKRGGRAARGKAQPKGPGLVDFTQNKQYLADPLRYGSI</sequence>
<dbReference type="Gene3D" id="3.40.50.300">
    <property type="entry name" value="P-loop containing nucleotide triphosphate hydrolases"/>
    <property type="match status" value="2"/>
</dbReference>
<evidence type="ECO:0000256" key="7">
    <source>
        <dbReference type="ARBA" id="ARBA00022763"/>
    </source>
</evidence>
<feature type="region of interest" description="Disordered" evidence="23">
    <location>
        <begin position="340"/>
        <end position="580"/>
    </location>
</feature>
<feature type="compositionally biased region" description="Low complexity" evidence="23">
    <location>
        <begin position="645"/>
        <end position="657"/>
    </location>
</feature>
<keyword evidence="14" id="KW-0413">Isomerase</keyword>
<dbReference type="FunFam" id="3.40.50.300:FF:000340">
    <property type="entry name" value="Bloom syndrome, RecQ helicase"/>
    <property type="match status" value="1"/>
</dbReference>
<evidence type="ECO:0000256" key="5">
    <source>
        <dbReference type="ARBA" id="ARBA00022723"/>
    </source>
</evidence>
<keyword evidence="8" id="KW-0378">Hydrolase</keyword>
<name>A0A291S6U0_9HYME</name>
<dbReference type="FunFam" id="3.40.50.300:FF:000537">
    <property type="entry name" value="Bloom syndrome RecQ-like helicase"/>
    <property type="match status" value="1"/>
</dbReference>
<evidence type="ECO:0000256" key="23">
    <source>
        <dbReference type="SAM" id="MobiDB-lite"/>
    </source>
</evidence>
<comment type="catalytic activity">
    <reaction evidence="16">
        <text>Couples ATP hydrolysis with the unwinding of duplex DNA by translocating in the 3'-5' direction.</text>
        <dbReference type="EC" id="5.6.2.4"/>
    </reaction>
</comment>
<dbReference type="InterPro" id="IPR036390">
    <property type="entry name" value="WH_DNA-bd_sf"/>
</dbReference>
<dbReference type="InterPro" id="IPR036388">
    <property type="entry name" value="WH-like_DNA-bd_sf"/>
</dbReference>
<evidence type="ECO:0000256" key="3">
    <source>
        <dbReference type="ARBA" id="ARBA00005446"/>
    </source>
</evidence>
<dbReference type="SMART" id="SM00487">
    <property type="entry name" value="DEXDc"/>
    <property type="match status" value="1"/>
</dbReference>
<feature type="compositionally biased region" description="Polar residues" evidence="23">
    <location>
        <begin position="351"/>
        <end position="367"/>
    </location>
</feature>
<organism evidence="27">
    <name type="scientific">Diachasma muliebre</name>
    <dbReference type="NCBI Taxonomy" id="1309577"/>
    <lineage>
        <taxon>Eukaryota</taxon>
        <taxon>Metazoa</taxon>
        <taxon>Ecdysozoa</taxon>
        <taxon>Arthropoda</taxon>
        <taxon>Hexapoda</taxon>
        <taxon>Insecta</taxon>
        <taxon>Pterygota</taxon>
        <taxon>Neoptera</taxon>
        <taxon>Endopterygota</taxon>
        <taxon>Hymenoptera</taxon>
        <taxon>Apocrita</taxon>
        <taxon>Ichneumonoidea</taxon>
        <taxon>Braconidae</taxon>
        <taxon>Opiinae</taxon>
        <taxon>Diachasma</taxon>
    </lineage>
</organism>